<keyword evidence="4" id="KW-1133">Transmembrane helix</keyword>
<reference evidence="6" key="1">
    <citation type="submission" date="2020-03" db="EMBL/GenBank/DDBJ databases">
        <title>Transcriptomic Profiling of the Digestive Tract of the Rat Flea, Xenopsylla cheopis, Following Blood Feeding and Infection with Yersinia pestis.</title>
        <authorList>
            <person name="Bland D.M."/>
            <person name="Martens C.A."/>
            <person name="Virtaneva K."/>
            <person name="Kanakabandi K."/>
            <person name="Long D."/>
            <person name="Rosenke R."/>
            <person name="Saturday G.A."/>
            <person name="Hoyt F.H."/>
            <person name="Bruno D.P."/>
            <person name="Ribeiro J.M.C."/>
            <person name="Hinnebusch J."/>
        </authorList>
    </citation>
    <scope>NUCLEOTIDE SEQUENCE</scope>
</reference>
<evidence type="ECO:0000256" key="3">
    <source>
        <dbReference type="ARBA" id="ARBA00022737"/>
    </source>
</evidence>
<dbReference type="GO" id="GO:0031012">
    <property type="term" value="C:extracellular matrix"/>
    <property type="evidence" value="ECO:0007669"/>
    <property type="project" value="TreeGrafter"/>
</dbReference>
<keyword evidence="3" id="KW-0677">Repeat</keyword>
<evidence type="ECO:0000313" key="6">
    <source>
        <dbReference type="EMBL" id="NOV51365.1"/>
    </source>
</evidence>
<dbReference type="PROSITE" id="PS51450">
    <property type="entry name" value="LRR"/>
    <property type="match status" value="3"/>
</dbReference>
<dbReference type="EMBL" id="GIIL01007639">
    <property type="protein sequence ID" value="NOV51365.1"/>
    <property type="molecule type" value="Transcribed_RNA"/>
</dbReference>
<dbReference type="InterPro" id="IPR032675">
    <property type="entry name" value="LRR_dom_sf"/>
</dbReference>
<sequence length="701" mass="80886">MCKYALWILSLFCLIAGTSNFLNDRFLPHKNQWHDTADYEFYEEDEEPKRSMECQSLATSYCKINKDRREYYLSQCFFGTKLTLLKNRNSMFKHNSRYYITCKLIFEDSNIQHVMQGIFDTEDNYNTDLLYLYLSNTNLESIETGALKALERLLELKLDNNKIQIIQMGALKGLQNLILLDISHNQLSGSLDYRNLTGVGQNLTNLDLSFNNIDFIREHCFKSFINLVHLNVSHNNLLLLPSLYDNIKLSTIILSHNHISMINEVFPEIDTIDTIDLSFNNFTSSPKDLEKYQSISNLNLEYNYLMDISDLLKSVKFDAFLIKGNNIKKIIGGTFCSELVVSSLNLTELNNINMCENGTFLDASHNHLKSFPKWFGMKAVKTIYLQNNEIKEIPYKMFHDMNSLIDLRLDKNKISNLNFGVFFGLNHLKSLNLSFNELTTIDHNVLFELQNLEDLYLGGNKLTTIPSHDIFATLKHLKRVGLSRNHWTCPSLMDVLQNMRKNNIEIVHHGEIDAHVVNLGGIRCWIENITIEHNSPTKDKYDLNITTSIQQTDTTMTTSTPKTESSTQQILQINDNNITEGPKTDVETNVTQGPNTNSTQEIKLKELDQIIAHAEKLLQERPANLPKTNEDQLNELLVKNLHPVQSGIYETNNLFIIIIILFCCYLCIELYKFYNRHMSKMRSYKVASSDSQRPLANDIEL</sequence>
<dbReference type="PANTHER" id="PTHR24373:SF382">
    <property type="entry name" value="LEUCINE RICH REPEAT CONTAINING 70"/>
    <property type="match status" value="1"/>
</dbReference>
<name>A0A6M2DYC5_XENCH</name>
<dbReference type="InterPro" id="IPR050328">
    <property type="entry name" value="Dev_Immune_Receptor"/>
</dbReference>
<dbReference type="InterPro" id="IPR003591">
    <property type="entry name" value="Leu-rich_rpt_typical-subtyp"/>
</dbReference>
<evidence type="ECO:0000256" key="1">
    <source>
        <dbReference type="ARBA" id="ARBA00022614"/>
    </source>
</evidence>
<protein>
    <submittedName>
        <fullName evidence="6">Putative insulin-like growth factor-binding protein complex acid labile subunit agrilus planipennis</fullName>
    </submittedName>
</protein>
<accession>A0A6M2DYC5</accession>
<keyword evidence="1" id="KW-0433">Leucine-rich repeat</keyword>
<dbReference type="FunFam" id="3.80.10.10:FF:001164">
    <property type="entry name" value="GH01279p"/>
    <property type="match status" value="1"/>
</dbReference>
<proteinExistence type="predicted"/>
<dbReference type="SUPFAM" id="SSF52058">
    <property type="entry name" value="L domain-like"/>
    <property type="match status" value="2"/>
</dbReference>
<dbReference type="Gene3D" id="3.80.10.10">
    <property type="entry name" value="Ribonuclease Inhibitor"/>
    <property type="match status" value="3"/>
</dbReference>
<feature type="signal peptide" evidence="5">
    <location>
        <begin position="1"/>
        <end position="17"/>
    </location>
</feature>
<dbReference type="InterPro" id="IPR001611">
    <property type="entry name" value="Leu-rich_rpt"/>
</dbReference>
<feature type="transmembrane region" description="Helical" evidence="4">
    <location>
        <begin position="654"/>
        <end position="674"/>
    </location>
</feature>
<dbReference type="Pfam" id="PF13855">
    <property type="entry name" value="LRR_8"/>
    <property type="match status" value="3"/>
</dbReference>
<dbReference type="AlphaFoldDB" id="A0A6M2DYC5"/>
<dbReference type="PANTHER" id="PTHR24373">
    <property type="entry name" value="SLIT RELATED LEUCINE-RICH REPEAT NEURONAL PROTEIN"/>
    <property type="match status" value="1"/>
</dbReference>
<evidence type="ECO:0000256" key="5">
    <source>
        <dbReference type="SAM" id="SignalP"/>
    </source>
</evidence>
<keyword evidence="4" id="KW-0472">Membrane</keyword>
<keyword evidence="4" id="KW-0812">Transmembrane</keyword>
<dbReference type="SMART" id="SM00369">
    <property type="entry name" value="LRR_TYP"/>
    <property type="match status" value="8"/>
</dbReference>
<evidence type="ECO:0000256" key="2">
    <source>
        <dbReference type="ARBA" id="ARBA00022729"/>
    </source>
</evidence>
<keyword evidence="2 5" id="KW-0732">Signal</keyword>
<organism evidence="6">
    <name type="scientific">Xenopsylla cheopis</name>
    <name type="common">Oriental rat flea</name>
    <name type="synonym">Pulex cheopis</name>
    <dbReference type="NCBI Taxonomy" id="163159"/>
    <lineage>
        <taxon>Eukaryota</taxon>
        <taxon>Metazoa</taxon>
        <taxon>Ecdysozoa</taxon>
        <taxon>Arthropoda</taxon>
        <taxon>Hexapoda</taxon>
        <taxon>Insecta</taxon>
        <taxon>Pterygota</taxon>
        <taxon>Neoptera</taxon>
        <taxon>Endopterygota</taxon>
        <taxon>Siphonaptera</taxon>
        <taxon>Pulicidae</taxon>
        <taxon>Xenopsyllinae</taxon>
        <taxon>Xenopsylla</taxon>
    </lineage>
</organism>
<feature type="chain" id="PRO_5026834262" evidence="5">
    <location>
        <begin position="18"/>
        <end position="701"/>
    </location>
</feature>
<dbReference type="GO" id="GO:0005615">
    <property type="term" value="C:extracellular space"/>
    <property type="evidence" value="ECO:0007669"/>
    <property type="project" value="TreeGrafter"/>
</dbReference>
<evidence type="ECO:0000256" key="4">
    <source>
        <dbReference type="SAM" id="Phobius"/>
    </source>
</evidence>